<comment type="caution">
    <text evidence="9">The sequence shown here is derived from an EMBL/GenBank/DDBJ whole genome shotgun (WGS) entry which is preliminary data.</text>
</comment>
<dbReference type="PROSITE" id="PS00108">
    <property type="entry name" value="PROTEIN_KINASE_ST"/>
    <property type="match status" value="1"/>
</dbReference>
<feature type="domain" description="Protein kinase" evidence="8">
    <location>
        <begin position="20"/>
        <end position="277"/>
    </location>
</feature>
<dbReference type="SMART" id="SM00220">
    <property type="entry name" value="S_TKc"/>
    <property type="match status" value="1"/>
</dbReference>
<evidence type="ECO:0000313" key="10">
    <source>
        <dbReference type="Proteomes" id="UP000216004"/>
    </source>
</evidence>
<dbReference type="InterPro" id="IPR000719">
    <property type="entry name" value="Prot_kinase_dom"/>
</dbReference>
<evidence type="ECO:0000256" key="3">
    <source>
        <dbReference type="ARBA" id="ARBA00022679"/>
    </source>
</evidence>
<dbReference type="Pfam" id="PF00069">
    <property type="entry name" value="Pkinase"/>
    <property type="match status" value="1"/>
</dbReference>
<dbReference type="PROSITE" id="PS50011">
    <property type="entry name" value="PROTEIN_KINASE_DOM"/>
    <property type="match status" value="1"/>
</dbReference>
<feature type="region of interest" description="Disordered" evidence="7">
    <location>
        <begin position="312"/>
        <end position="349"/>
    </location>
</feature>
<evidence type="ECO:0000256" key="4">
    <source>
        <dbReference type="ARBA" id="ARBA00022741"/>
    </source>
</evidence>
<dbReference type="CDD" id="cd14014">
    <property type="entry name" value="STKc_PknB_like"/>
    <property type="match status" value="1"/>
</dbReference>
<accession>A0A261EUS1</accession>
<evidence type="ECO:0000256" key="5">
    <source>
        <dbReference type="ARBA" id="ARBA00022777"/>
    </source>
</evidence>
<evidence type="ECO:0000256" key="2">
    <source>
        <dbReference type="ARBA" id="ARBA00022527"/>
    </source>
</evidence>
<keyword evidence="2 9" id="KW-0723">Serine/threonine-protein kinase</keyword>
<name>A0A261EUS1_9BIFI</name>
<dbReference type="GO" id="GO:0004674">
    <property type="term" value="F:protein serine/threonine kinase activity"/>
    <property type="evidence" value="ECO:0007669"/>
    <property type="project" value="UniProtKB-KW"/>
</dbReference>
<dbReference type="AlphaFoldDB" id="A0A261EUS1"/>
<feature type="compositionally biased region" description="Polar residues" evidence="7">
    <location>
        <begin position="313"/>
        <end position="322"/>
    </location>
</feature>
<proteinExistence type="predicted"/>
<evidence type="ECO:0000256" key="1">
    <source>
        <dbReference type="ARBA" id="ARBA00012513"/>
    </source>
</evidence>
<dbReference type="Gene3D" id="1.10.510.10">
    <property type="entry name" value="Transferase(Phosphotransferase) domain 1"/>
    <property type="match status" value="1"/>
</dbReference>
<keyword evidence="4" id="KW-0547">Nucleotide-binding</keyword>
<dbReference type="EMBL" id="MWWS01000003">
    <property type="protein sequence ID" value="OZG50614.1"/>
    <property type="molecule type" value="Genomic_DNA"/>
</dbReference>
<dbReference type="EC" id="2.7.11.1" evidence="1"/>
<keyword evidence="5 9" id="KW-0418">Kinase</keyword>
<dbReference type="GO" id="GO:0005524">
    <property type="term" value="F:ATP binding"/>
    <property type="evidence" value="ECO:0007669"/>
    <property type="project" value="UniProtKB-KW"/>
</dbReference>
<gene>
    <name evidence="9" type="ORF">BOCO_0214</name>
</gene>
<dbReference type="RefSeq" id="WP_094722272.1">
    <property type="nucleotide sequence ID" value="NZ_MWWS01000003.1"/>
</dbReference>
<evidence type="ECO:0000256" key="7">
    <source>
        <dbReference type="SAM" id="MobiDB-lite"/>
    </source>
</evidence>
<keyword evidence="10" id="KW-1185">Reference proteome</keyword>
<evidence type="ECO:0000259" key="8">
    <source>
        <dbReference type="PROSITE" id="PS50011"/>
    </source>
</evidence>
<dbReference type="PANTHER" id="PTHR43289:SF6">
    <property type="entry name" value="SERINE_THREONINE-PROTEIN KINASE NEKL-3"/>
    <property type="match status" value="1"/>
</dbReference>
<dbReference type="OrthoDB" id="9762169at2"/>
<protein>
    <recommendedName>
        <fullName evidence="1">non-specific serine/threonine protein kinase</fullName>
        <ecNumber evidence="1">2.7.11.1</ecNumber>
    </recommendedName>
</protein>
<evidence type="ECO:0000313" key="9">
    <source>
        <dbReference type="EMBL" id="OZG50614.1"/>
    </source>
</evidence>
<reference evidence="9 10" key="1">
    <citation type="journal article" date="2017" name="BMC Genomics">
        <title>Comparative genomic and phylogenomic analyses of the Bifidobacteriaceae family.</title>
        <authorList>
            <person name="Lugli G.A."/>
            <person name="Milani C."/>
            <person name="Turroni F."/>
            <person name="Duranti S."/>
            <person name="Mancabelli L."/>
            <person name="Mangifesta M."/>
            <person name="Ferrario C."/>
            <person name="Modesto M."/>
            <person name="Mattarelli P."/>
            <person name="Jiri K."/>
            <person name="van Sinderen D."/>
            <person name="Ventura M."/>
        </authorList>
    </citation>
    <scope>NUCLEOTIDE SEQUENCE [LARGE SCALE GENOMIC DNA]</scope>
    <source>
        <strain evidence="9 10">DSM 22924</strain>
    </source>
</reference>
<dbReference type="InterPro" id="IPR008271">
    <property type="entry name" value="Ser/Thr_kinase_AS"/>
</dbReference>
<organism evidence="9 10">
    <name type="scientific">Bombiscardovia coagulans</name>
    <dbReference type="NCBI Taxonomy" id="686666"/>
    <lineage>
        <taxon>Bacteria</taxon>
        <taxon>Bacillati</taxon>
        <taxon>Actinomycetota</taxon>
        <taxon>Actinomycetes</taxon>
        <taxon>Bifidobacteriales</taxon>
        <taxon>Bifidobacteriaceae</taxon>
        <taxon>Bombiscardovia</taxon>
    </lineage>
</organism>
<keyword evidence="3" id="KW-0808">Transferase</keyword>
<dbReference type="PANTHER" id="PTHR43289">
    <property type="entry name" value="MITOGEN-ACTIVATED PROTEIN KINASE KINASE KINASE 20-RELATED"/>
    <property type="match status" value="1"/>
</dbReference>
<keyword evidence="6" id="KW-0067">ATP-binding</keyword>
<evidence type="ECO:0000256" key="6">
    <source>
        <dbReference type="ARBA" id="ARBA00022840"/>
    </source>
</evidence>
<dbReference type="InterPro" id="IPR011009">
    <property type="entry name" value="Kinase-like_dom_sf"/>
</dbReference>
<dbReference type="Proteomes" id="UP000216004">
    <property type="component" value="Unassembled WGS sequence"/>
</dbReference>
<dbReference type="SUPFAM" id="SSF56112">
    <property type="entry name" value="Protein kinase-like (PK-like)"/>
    <property type="match status" value="1"/>
</dbReference>
<sequence>MTAVTGAAPMQHQAPVIRNLRYLRPLGSGGTCWVYLYEQKEAQRLVAVKVSKQRANNKSHELFLKEATFMARLSKHPAILSIFSAGVSRDGHDYIVMEYAPGGNCKRIMKTKPLSQPQALNLGVHIASALYTAHQQGIIHRDVKPGNVLITADNLPVLADFGISASTYRASQAKGLSIPWAAPEVIAHQSGGSEASDIYSLGATLFGLLTGKSPYEYGFKVHNEQELSEAITTLELPKLRRREADTDFERVLRKTMAHNQEERYFSALDFARDMQVLQAHLYGSMTPLIAHNTDPYPTSEELGTSGRLARLNTYRSRGNQTALRDRVPTGSNPKTLNPPPPKQHNTRAL</sequence>